<dbReference type="EMBL" id="JABSTQ010009634">
    <property type="protein sequence ID" value="KAG0427358.1"/>
    <property type="molecule type" value="Genomic_DNA"/>
</dbReference>
<evidence type="ECO:0000313" key="1">
    <source>
        <dbReference type="EMBL" id="KAG0427358.1"/>
    </source>
</evidence>
<dbReference type="Proteomes" id="UP000805193">
    <property type="component" value="Unassembled WGS sequence"/>
</dbReference>
<evidence type="ECO:0000313" key="2">
    <source>
        <dbReference type="Proteomes" id="UP000805193"/>
    </source>
</evidence>
<reference evidence="1 2" key="1">
    <citation type="journal article" date="2020" name="Cell">
        <title>Large-Scale Comparative Analyses of Tick Genomes Elucidate Their Genetic Diversity and Vector Capacities.</title>
        <authorList>
            <consortium name="Tick Genome and Microbiome Consortium (TIGMIC)"/>
            <person name="Jia N."/>
            <person name="Wang J."/>
            <person name="Shi W."/>
            <person name="Du L."/>
            <person name="Sun Y."/>
            <person name="Zhan W."/>
            <person name="Jiang J.F."/>
            <person name="Wang Q."/>
            <person name="Zhang B."/>
            <person name="Ji P."/>
            <person name="Bell-Sakyi L."/>
            <person name="Cui X.M."/>
            <person name="Yuan T.T."/>
            <person name="Jiang B.G."/>
            <person name="Yang W.F."/>
            <person name="Lam T.T."/>
            <person name="Chang Q.C."/>
            <person name="Ding S.J."/>
            <person name="Wang X.J."/>
            <person name="Zhu J.G."/>
            <person name="Ruan X.D."/>
            <person name="Zhao L."/>
            <person name="Wei J.T."/>
            <person name="Ye R.Z."/>
            <person name="Que T.C."/>
            <person name="Du C.H."/>
            <person name="Zhou Y.H."/>
            <person name="Cheng J.X."/>
            <person name="Dai P.F."/>
            <person name="Guo W.B."/>
            <person name="Han X.H."/>
            <person name="Huang E.J."/>
            <person name="Li L.F."/>
            <person name="Wei W."/>
            <person name="Gao Y.C."/>
            <person name="Liu J.Z."/>
            <person name="Shao H.Z."/>
            <person name="Wang X."/>
            <person name="Wang C.C."/>
            <person name="Yang T.C."/>
            <person name="Huo Q.B."/>
            <person name="Li W."/>
            <person name="Chen H.Y."/>
            <person name="Chen S.E."/>
            <person name="Zhou L.G."/>
            <person name="Ni X.B."/>
            <person name="Tian J.H."/>
            <person name="Sheng Y."/>
            <person name="Liu T."/>
            <person name="Pan Y.S."/>
            <person name="Xia L.Y."/>
            <person name="Li J."/>
            <person name="Zhao F."/>
            <person name="Cao W.C."/>
        </authorList>
    </citation>
    <scope>NUCLEOTIDE SEQUENCE [LARGE SCALE GENOMIC DNA]</scope>
    <source>
        <strain evidence="1">Iper-2018</strain>
    </source>
</reference>
<comment type="caution">
    <text evidence="1">The sequence shown here is derived from an EMBL/GenBank/DDBJ whole genome shotgun (WGS) entry which is preliminary data.</text>
</comment>
<name>A0AC60Q2Y2_IXOPE</name>
<feature type="non-terminal residue" evidence="1">
    <location>
        <position position="136"/>
    </location>
</feature>
<organism evidence="1 2">
    <name type="scientific">Ixodes persulcatus</name>
    <name type="common">Taiga tick</name>
    <dbReference type="NCBI Taxonomy" id="34615"/>
    <lineage>
        <taxon>Eukaryota</taxon>
        <taxon>Metazoa</taxon>
        <taxon>Ecdysozoa</taxon>
        <taxon>Arthropoda</taxon>
        <taxon>Chelicerata</taxon>
        <taxon>Arachnida</taxon>
        <taxon>Acari</taxon>
        <taxon>Parasitiformes</taxon>
        <taxon>Ixodida</taxon>
        <taxon>Ixodoidea</taxon>
        <taxon>Ixodidae</taxon>
        <taxon>Ixodinae</taxon>
        <taxon>Ixodes</taxon>
    </lineage>
</organism>
<gene>
    <name evidence="1" type="ORF">HPB47_025588</name>
</gene>
<proteinExistence type="predicted"/>
<protein>
    <submittedName>
        <fullName evidence="1">Uncharacterized protein</fullName>
    </submittedName>
</protein>
<feature type="non-terminal residue" evidence="1">
    <location>
        <position position="1"/>
    </location>
</feature>
<accession>A0AC60Q2Y2</accession>
<keyword evidence="2" id="KW-1185">Reference proteome</keyword>
<sequence length="136" mass="14364">CLLAVVLQVLQTFLRQNLGGLGMVLGDLIDKIEEGLSPVLLPSHQYILNSCIIKARRGVSFSIFEPDSAIDIIIIMMSCKTLLVAFLVLAALCSLAVAQYGGYGGGGRGFGADAHQINSDGRDSAQAAGQRENQGQ</sequence>